<protein>
    <recommendedName>
        <fullName evidence="2">MrpA C-terminal/MbhE domain-containing protein</fullName>
    </recommendedName>
</protein>
<keyword evidence="1" id="KW-0812">Transmembrane</keyword>
<reference evidence="3 4" key="1">
    <citation type="submission" date="2016-04" db="EMBL/GenBank/DDBJ databases">
        <title>Complete genome sequence of Thermococcus pacificus type strain P4.</title>
        <authorList>
            <person name="Oger P.M."/>
        </authorList>
    </citation>
    <scope>NUCLEOTIDE SEQUENCE [LARGE SCALE GENOMIC DNA]</scope>
    <source>
        <strain evidence="3 4">P-4</strain>
    </source>
</reference>
<dbReference type="GeneID" id="33314956"/>
<dbReference type="RefSeq" id="WP_088853404.1">
    <property type="nucleotide sequence ID" value="NZ_CP015102.1"/>
</dbReference>
<keyword evidence="1" id="KW-1133">Transmembrane helix</keyword>
<keyword evidence="4" id="KW-1185">Reference proteome</keyword>
<dbReference type="Proteomes" id="UP000197418">
    <property type="component" value="Chromosome"/>
</dbReference>
<feature type="domain" description="MrpA C-terminal/MbhE" evidence="2">
    <location>
        <begin position="43"/>
        <end position="94"/>
    </location>
</feature>
<dbReference type="AlphaFoldDB" id="A0A218P5X1"/>
<proteinExistence type="predicted"/>
<keyword evidence="1" id="KW-0472">Membrane</keyword>
<evidence type="ECO:0000256" key="1">
    <source>
        <dbReference type="SAM" id="Phobius"/>
    </source>
</evidence>
<name>A0A218P5X1_9EURY</name>
<dbReference type="InterPro" id="IPR046806">
    <property type="entry name" value="MrpA_C/MbhE"/>
</dbReference>
<dbReference type="Pfam" id="PF20501">
    <property type="entry name" value="MbhE"/>
    <property type="match status" value="1"/>
</dbReference>
<evidence type="ECO:0000313" key="3">
    <source>
        <dbReference type="EMBL" id="ASJ06141.1"/>
    </source>
</evidence>
<sequence>MKRTLAYLSLLFILGVLLYVANPNYGLKFGPGGEEWKALRYTDDYYITHGLEEVGGTNIVTDIVFDYRGYDTIGEATVLFTAIAGAVALFRPWRRDGNEHH</sequence>
<organism evidence="3 4">
    <name type="scientific">Thermococcus pacificus</name>
    <dbReference type="NCBI Taxonomy" id="71998"/>
    <lineage>
        <taxon>Archaea</taxon>
        <taxon>Methanobacteriati</taxon>
        <taxon>Methanobacteriota</taxon>
        <taxon>Thermococci</taxon>
        <taxon>Thermococcales</taxon>
        <taxon>Thermococcaceae</taxon>
        <taxon>Thermococcus</taxon>
    </lineage>
</organism>
<evidence type="ECO:0000313" key="4">
    <source>
        <dbReference type="Proteomes" id="UP000197418"/>
    </source>
</evidence>
<accession>A0A218P5X1</accession>
<dbReference type="EMBL" id="CP015102">
    <property type="protein sequence ID" value="ASJ06141.1"/>
    <property type="molecule type" value="Genomic_DNA"/>
</dbReference>
<gene>
    <name evidence="3" type="ORF">A3L08_01755</name>
</gene>
<dbReference type="KEGG" id="tpaf:A3L08_01755"/>
<feature type="transmembrane region" description="Helical" evidence="1">
    <location>
        <begin position="72"/>
        <end position="90"/>
    </location>
</feature>
<evidence type="ECO:0000259" key="2">
    <source>
        <dbReference type="Pfam" id="PF20501"/>
    </source>
</evidence>
<dbReference type="OrthoDB" id="371891at2157"/>